<accession>A0ACC3Z1Y3</accession>
<keyword evidence="2" id="KW-1185">Reference proteome</keyword>
<name>A0ACC3Z1Y3_COLTU</name>
<gene>
    <name evidence="1" type="ORF">CTRU02_207837</name>
</gene>
<dbReference type="EMBL" id="VUJX02000004">
    <property type="protein sequence ID" value="KAL0938106.1"/>
    <property type="molecule type" value="Genomic_DNA"/>
</dbReference>
<sequence length="635" mass="72840">MAAQAYSCSTPGSIEIPGFGLPVNHKPEDRFPSAASDWRQTWPHTNRERCMVAFMEEVTLEKDWDTNVFLDSIIKEWKAHAMTRNWQQYAGIRHGDFTETMFECCIDELQEKAEIYRQTGIVAVLDIAVRLARSDRVIPPELQQSLKIAAIDIERTTSFKTYKNIRTKNTQIETTDSTSANTAIQLIDPTLYPLIYGRSRVLPDKEIGLDDCLRHMSKGNTVPMPDDTSRTEDCDDAPYRVWSGKSQWLPCNVEFPDGKNAKINSYINNLHLRHHADVYKHLEKFITNIMPLWNLVYCTVYEDTIPCDMRIFWQEAYRSFPGEAPYDPLNIKDDLMNGLIDDDEWQRRTEEWLHDHSVTDRPEPRRKNDRSYVQDSPVTCESLADNTVMLGNSGAIQVIVKMETIHLTPGSPVHDLRDGFILDGVLNDHIVATALHFFDDENVTDSRIRFKSRFQGLNFEEDCGYNDGDFACVDEIFGFRRSKFPSLQDVGFVTMREGLTLVYPNILQHKHSSFQLKDATRPGHRKILTLHLVDPRVKVLSTANVPPQQADWWAGEFSTSQGQMNVLPKELVDIIVDNVSDFPIPKEEALRLRDEMLAERAELSDKVRSILSSYKVKLGWFTDSEDDSGGSEDEF</sequence>
<reference evidence="1 2" key="1">
    <citation type="journal article" date="2020" name="Phytopathology">
        <title>Genome Sequence Resources of Colletotrichum truncatum, C. plurivorum, C. musicola, and C. sojae: Four Species Pathogenic to Soybean (Glycine max).</title>
        <authorList>
            <person name="Rogerio F."/>
            <person name="Boufleur T.R."/>
            <person name="Ciampi-Guillardi M."/>
            <person name="Sukno S.A."/>
            <person name="Thon M.R."/>
            <person name="Massola Junior N.S."/>
            <person name="Baroncelli R."/>
        </authorList>
    </citation>
    <scope>NUCLEOTIDE SEQUENCE [LARGE SCALE GENOMIC DNA]</scope>
    <source>
        <strain evidence="1 2">CMES1059</strain>
    </source>
</reference>
<organism evidence="1 2">
    <name type="scientific">Colletotrichum truncatum</name>
    <name type="common">Anthracnose fungus</name>
    <name type="synonym">Colletotrichum capsici</name>
    <dbReference type="NCBI Taxonomy" id="5467"/>
    <lineage>
        <taxon>Eukaryota</taxon>
        <taxon>Fungi</taxon>
        <taxon>Dikarya</taxon>
        <taxon>Ascomycota</taxon>
        <taxon>Pezizomycotina</taxon>
        <taxon>Sordariomycetes</taxon>
        <taxon>Hypocreomycetidae</taxon>
        <taxon>Glomerellales</taxon>
        <taxon>Glomerellaceae</taxon>
        <taxon>Colletotrichum</taxon>
        <taxon>Colletotrichum truncatum species complex</taxon>
    </lineage>
</organism>
<evidence type="ECO:0000313" key="2">
    <source>
        <dbReference type="Proteomes" id="UP000805649"/>
    </source>
</evidence>
<protein>
    <submittedName>
        <fullName evidence="1">Uncharacterized protein</fullName>
    </submittedName>
</protein>
<proteinExistence type="predicted"/>
<dbReference type="Proteomes" id="UP000805649">
    <property type="component" value="Unassembled WGS sequence"/>
</dbReference>
<comment type="caution">
    <text evidence="1">The sequence shown here is derived from an EMBL/GenBank/DDBJ whole genome shotgun (WGS) entry which is preliminary data.</text>
</comment>
<evidence type="ECO:0000313" key="1">
    <source>
        <dbReference type="EMBL" id="KAL0938106.1"/>
    </source>
</evidence>